<protein>
    <submittedName>
        <fullName evidence="3">Uncharacterized protein LOC101498714</fullName>
    </submittedName>
</protein>
<sequence length="165" mass="18044">MYDFTTNAVTSTTNPPLESPSPLIRRHNSISAVTPNKLPPPATKPPMRTSSLDLELFLLKSPFTSYTSLKDMLPSPHTAINSPTASSASSAAINSGYEISIRNRLVKQAAWAYLQPMSSSPGNSTAPNFLRRLCHSLSTFCHNLVSGLTRIFRRILHAFSGQVRT</sequence>
<dbReference type="RefSeq" id="XP_004494236.1">
    <property type="nucleotide sequence ID" value="XM_004494179.3"/>
</dbReference>
<accession>A0A1S2XUN1</accession>
<dbReference type="GeneID" id="101498714"/>
<dbReference type="Proteomes" id="UP000087171">
    <property type="component" value="Chromosome Ca3"/>
</dbReference>
<reference evidence="2" key="1">
    <citation type="journal article" date="2013" name="Nat. Biotechnol.">
        <title>Draft genome sequence of chickpea (Cicer arietinum) provides a resource for trait improvement.</title>
        <authorList>
            <person name="Varshney R.K."/>
            <person name="Song C."/>
            <person name="Saxena R.K."/>
            <person name="Azam S."/>
            <person name="Yu S."/>
            <person name="Sharpe A.G."/>
            <person name="Cannon S."/>
            <person name="Baek J."/>
            <person name="Rosen B.D."/>
            <person name="Tar'an B."/>
            <person name="Millan T."/>
            <person name="Zhang X."/>
            <person name="Ramsay L.D."/>
            <person name="Iwata A."/>
            <person name="Wang Y."/>
            <person name="Nelson W."/>
            <person name="Farmer A.D."/>
            <person name="Gaur P.M."/>
            <person name="Soderlund C."/>
            <person name="Penmetsa R.V."/>
            <person name="Xu C."/>
            <person name="Bharti A.K."/>
            <person name="He W."/>
            <person name="Winter P."/>
            <person name="Zhao S."/>
            <person name="Hane J.K."/>
            <person name="Carrasquilla-Garcia N."/>
            <person name="Condie J.A."/>
            <person name="Upadhyaya H.D."/>
            <person name="Luo M.C."/>
            <person name="Thudi M."/>
            <person name="Gowda C.L."/>
            <person name="Singh N.P."/>
            <person name="Lichtenzveig J."/>
            <person name="Gali K.K."/>
            <person name="Rubio J."/>
            <person name="Nadarajan N."/>
            <person name="Dolezel J."/>
            <person name="Bansal K.C."/>
            <person name="Xu X."/>
            <person name="Edwards D."/>
            <person name="Zhang G."/>
            <person name="Kahl G."/>
            <person name="Gil J."/>
            <person name="Singh K.B."/>
            <person name="Datta S.K."/>
            <person name="Jackson S.A."/>
            <person name="Wang J."/>
            <person name="Cook D.R."/>
        </authorList>
    </citation>
    <scope>NUCLEOTIDE SEQUENCE [LARGE SCALE GENOMIC DNA]</scope>
    <source>
        <strain evidence="2">cv. CDC Frontier</strain>
    </source>
</reference>
<keyword evidence="2" id="KW-1185">Reference proteome</keyword>
<dbReference type="PANTHER" id="PTHR34569:SF2">
    <property type="entry name" value="EXPRESSED PROTEIN"/>
    <property type="match status" value="1"/>
</dbReference>
<proteinExistence type="predicted"/>
<evidence type="ECO:0000313" key="3">
    <source>
        <dbReference type="RefSeq" id="XP_004494236.1"/>
    </source>
</evidence>
<dbReference type="PaxDb" id="3827-XP_004494236.1"/>
<dbReference type="eggNOG" id="ENOG502S4FH">
    <property type="taxonomic scope" value="Eukaryota"/>
</dbReference>
<name>A0A1S2XUN1_CICAR</name>
<dbReference type="KEGG" id="cam:101498714"/>
<gene>
    <name evidence="3" type="primary">LOC101498714</name>
</gene>
<evidence type="ECO:0000313" key="2">
    <source>
        <dbReference type="Proteomes" id="UP000087171"/>
    </source>
</evidence>
<organism evidence="2 3">
    <name type="scientific">Cicer arietinum</name>
    <name type="common">Chickpea</name>
    <name type="synonym">Garbanzo</name>
    <dbReference type="NCBI Taxonomy" id="3827"/>
    <lineage>
        <taxon>Eukaryota</taxon>
        <taxon>Viridiplantae</taxon>
        <taxon>Streptophyta</taxon>
        <taxon>Embryophyta</taxon>
        <taxon>Tracheophyta</taxon>
        <taxon>Spermatophyta</taxon>
        <taxon>Magnoliopsida</taxon>
        <taxon>eudicotyledons</taxon>
        <taxon>Gunneridae</taxon>
        <taxon>Pentapetalae</taxon>
        <taxon>rosids</taxon>
        <taxon>fabids</taxon>
        <taxon>Fabales</taxon>
        <taxon>Fabaceae</taxon>
        <taxon>Papilionoideae</taxon>
        <taxon>50 kb inversion clade</taxon>
        <taxon>NPAAA clade</taxon>
        <taxon>Hologalegina</taxon>
        <taxon>IRL clade</taxon>
        <taxon>Cicereae</taxon>
        <taxon>Cicer</taxon>
    </lineage>
</organism>
<reference evidence="3" key="2">
    <citation type="submission" date="2025-08" db="UniProtKB">
        <authorList>
            <consortium name="RefSeq"/>
        </authorList>
    </citation>
    <scope>IDENTIFICATION</scope>
    <source>
        <tissue evidence="3">Etiolated seedlings</tissue>
    </source>
</reference>
<dbReference type="PANTHER" id="PTHR34569">
    <property type="entry name" value="EXPRESSED PROTEIN"/>
    <property type="match status" value="1"/>
</dbReference>
<feature type="region of interest" description="Disordered" evidence="1">
    <location>
        <begin position="1"/>
        <end position="21"/>
    </location>
</feature>
<dbReference type="OrthoDB" id="1700296at2759"/>
<dbReference type="AlphaFoldDB" id="A0A1S2XUN1"/>
<evidence type="ECO:0000256" key="1">
    <source>
        <dbReference type="SAM" id="MobiDB-lite"/>
    </source>
</evidence>
<feature type="compositionally biased region" description="Polar residues" evidence="1">
    <location>
        <begin position="1"/>
        <end position="16"/>
    </location>
</feature>